<proteinExistence type="predicted"/>
<dbReference type="Proteomes" id="UP000789920">
    <property type="component" value="Unassembled WGS sequence"/>
</dbReference>
<protein>
    <submittedName>
        <fullName evidence="1">17034_t:CDS:1</fullName>
    </submittedName>
</protein>
<organism evidence="1 2">
    <name type="scientific">Racocetra persica</name>
    <dbReference type="NCBI Taxonomy" id="160502"/>
    <lineage>
        <taxon>Eukaryota</taxon>
        <taxon>Fungi</taxon>
        <taxon>Fungi incertae sedis</taxon>
        <taxon>Mucoromycota</taxon>
        <taxon>Glomeromycotina</taxon>
        <taxon>Glomeromycetes</taxon>
        <taxon>Diversisporales</taxon>
        <taxon>Gigasporaceae</taxon>
        <taxon>Racocetra</taxon>
    </lineage>
</organism>
<sequence length="56" mass="5746">SGAIPPPIVGTTSHTQVTKQRSPSVGSDAQAHTSPRNAISESLSPSSIGHVEVQQQ</sequence>
<evidence type="ECO:0000313" key="2">
    <source>
        <dbReference type="Proteomes" id="UP000789920"/>
    </source>
</evidence>
<accession>A0ACA9NR27</accession>
<feature type="non-terminal residue" evidence="1">
    <location>
        <position position="1"/>
    </location>
</feature>
<keyword evidence="2" id="KW-1185">Reference proteome</keyword>
<evidence type="ECO:0000313" key="1">
    <source>
        <dbReference type="EMBL" id="CAG8667151.1"/>
    </source>
</evidence>
<name>A0ACA9NR27_9GLOM</name>
<comment type="caution">
    <text evidence="1">The sequence shown here is derived from an EMBL/GenBank/DDBJ whole genome shotgun (WGS) entry which is preliminary data.</text>
</comment>
<dbReference type="EMBL" id="CAJVQC010015446">
    <property type="protein sequence ID" value="CAG8667151.1"/>
    <property type="molecule type" value="Genomic_DNA"/>
</dbReference>
<reference evidence="1" key="1">
    <citation type="submission" date="2021-06" db="EMBL/GenBank/DDBJ databases">
        <authorList>
            <person name="Kallberg Y."/>
            <person name="Tangrot J."/>
            <person name="Rosling A."/>
        </authorList>
    </citation>
    <scope>NUCLEOTIDE SEQUENCE</scope>
    <source>
        <strain evidence="1">MA461A</strain>
    </source>
</reference>
<gene>
    <name evidence="1" type="ORF">RPERSI_LOCUS8520</name>
</gene>